<evidence type="ECO:0000256" key="4">
    <source>
        <dbReference type="ARBA" id="ARBA00022795"/>
    </source>
</evidence>
<protein>
    <recommendedName>
        <fullName evidence="8">Flagellar assembly protein FliH/Type III secretion system HrpE domain-containing protein</fullName>
    </recommendedName>
</protein>
<keyword evidence="5" id="KW-0653">Protein transport</keyword>
<reference evidence="10" key="1">
    <citation type="journal article" date="2019" name="Int. J. Syst. Evol. Microbiol.">
        <title>The Global Catalogue of Microorganisms (GCM) 10K type strain sequencing project: providing services to taxonomists for standard genome sequencing and annotation.</title>
        <authorList>
            <consortium name="The Broad Institute Genomics Platform"/>
            <consortium name="The Broad Institute Genome Sequencing Center for Infectious Disease"/>
            <person name="Wu L."/>
            <person name="Ma J."/>
        </authorList>
    </citation>
    <scope>NUCLEOTIDE SEQUENCE [LARGE SCALE GENOMIC DNA]</scope>
    <source>
        <strain evidence="10">NBRC 108725</strain>
    </source>
</reference>
<evidence type="ECO:0000256" key="5">
    <source>
        <dbReference type="ARBA" id="ARBA00022927"/>
    </source>
</evidence>
<evidence type="ECO:0000313" key="9">
    <source>
        <dbReference type="EMBL" id="BDZ45096.1"/>
    </source>
</evidence>
<dbReference type="Proteomes" id="UP001321498">
    <property type="component" value="Chromosome"/>
</dbReference>
<evidence type="ECO:0000256" key="6">
    <source>
        <dbReference type="ARBA" id="ARBA00023225"/>
    </source>
</evidence>
<dbReference type="PANTHER" id="PTHR34982:SF1">
    <property type="entry name" value="FLAGELLAR ASSEMBLY PROTEIN FLIH"/>
    <property type="match status" value="1"/>
</dbReference>
<accession>A0ABM8GA75</accession>
<dbReference type="EMBL" id="AP027731">
    <property type="protein sequence ID" value="BDZ45096.1"/>
    <property type="molecule type" value="Genomic_DNA"/>
</dbReference>
<evidence type="ECO:0000259" key="8">
    <source>
        <dbReference type="Pfam" id="PF02108"/>
    </source>
</evidence>
<keyword evidence="3" id="KW-0813">Transport</keyword>
<proteinExistence type="inferred from homology"/>
<evidence type="ECO:0000256" key="7">
    <source>
        <dbReference type="SAM" id="Coils"/>
    </source>
</evidence>
<gene>
    <name evidence="9" type="ORF">GCM10025866_10050</name>
</gene>
<keyword evidence="7" id="KW-0175">Coiled coil</keyword>
<dbReference type="InterPro" id="IPR018035">
    <property type="entry name" value="Flagellar_FliH/T3SS_HrpE"/>
</dbReference>
<keyword evidence="4" id="KW-1005">Bacterial flagellum biogenesis</keyword>
<name>A0ABM8GA75_9MICO</name>
<comment type="function">
    <text evidence="1">Needed for flagellar regrowth and assembly.</text>
</comment>
<dbReference type="PANTHER" id="PTHR34982">
    <property type="entry name" value="YOP PROTEINS TRANSLOCATION PROTEIN L"/>
    <property type="match status" value="1"/>
</dbReference>
<organism evidence="9 10">
    <name type="scientific">Naasia aerilata</name>
    <dbReference type="NCBI Taxonomy" id="1162966"/>
    <lineage>
        <taxon>Bacteria</taxon>
        <taxon>Bacillati</taxon>
        <taxon>Actinomycetota</taxon>
        <taxon>Actinomycetes</taxon>
        <taxon>Micrococcales</taxon>
        <taxon>Microbacteriaceae</taxon>
        <taxon>Naasia</taxon>
    </lineage>
</organism>
<keyword evidence="6" id="KW-1006">Bacterial flagellum protein export</keyword>
<evidence type="ECO:0000256" key="2">
    <source>
        <dbReference type="ARBA" id="ARBA00006602"/>
    </source>
</evidence>
<dbReference type="RefSeq" id="WP_286278497.1">
    <property type="nucleotide sequence ID" value="NZ_AP027731.1"/>
</dbReference>
<sequence length="197" mass="20564">MSTDFALYTYPVLQDEQLSAVAERARVAGHASGFAAGRREAAEILARELAGQRAEHERMLERERSALRAATAALSSAAARLEAATAPVLASADQSLLAGAVELAEALLGCELRDEPASALARVRATLAVAGEPGSIRGIRVHPRDAALLEQEDLPVPVLADAALLPGDVVVLLQHGILDARIAGAVQRARQALEDAS</sequence>
<feature type="coiled-coil region" evidence="7">
    <location>
        <begin position="42"/>
        <end position="73"/>
    </location>
</feature>
<feature type="domain" description="Flagellar assembly protein FliH/Type III secretion system HrpE" evidence="8">
    <location>
        <begin position="70"/>
        <end position="184"/>
    </location>
</feature>
<evidence type="ECO:0000256" key="3">
    <source>
        <dbReference type="ARBA" id="ARBA00022448"/>
    </source>
</evidence>
<comment type="similarity">
    <text evidence="2">Belongs to the FliH family.</text>
</comment>
<evidence type="ECO:0000313" key="10">
    <source>
        <dbReference type="Proteomes" id="UP001321498"/>
    </source>
</evidence>
<keyword evidence="10" id="KW-1185">Reference proteome</keyword>
<dbReference type="Pfam" id="PF02108">
    <property type="entry name" value="FliH"/>
    <property type="match status" value="1"/>
</dbReference>
<dbReference type="InterPro" id="IPR051472">
    <property type="entry name" value="T3SS_Stator/FliH"/>
</dbReference>
<evidence type="ECO:0000256" key="1">
    <source>
        <dbReference type="ARBA" id="ARBA00003041"/>
    </source>
</evidence>